<evidence type="ECO:0000256" key="7">
    <source>
        <dbReference type="ARBA" id="ARBA00023136"/>
    </source>
</evidence>
<feature type="transmembrane region" description="Helical" evidence="8">
    <location>
        <begin position="357"/>
        <end position="378"/>
    </location>
</feature>
<feature type="transmembrane region" description="Helical" evidence="8">
    <location>
        <begin position="390"/>
        <end position="411"/>
    </location>
</feature>
<keyword evidence="10" id="KW-1185">Reference proteome</keyword>
<feature type="transmembrane region" description="Helical" evidence="8">
    <location>
        <begin position="41"/>
        <end position="59"/>
    </location>
</feature>
<dbReference type="EMBL" id="JACGWZ010000003">
    <property type="protein sequence ID" value="MBA8825128.1"/>
    <property type="molecule type" value="Genomic_DNA"/>
</dbReference>
<keyword evidence="3 8" id="KW-0813">Transport</keyword>
<organism evidence="9 10">
    <name type="scientific">Halosaccharopolyspora lacisalsi</name>
    <dbReference type="NCBI Taxonomy" id="1000566"/>
    <lineage>
        <taxon>Bacteria</taxon>
        <taxon>Bacillati</taxon>
        <taxon>Actinomycetota</taxon>
        <taxon>Actinomycetes</taxon>
        <taxon>Pseudonocardiales</taxon>
        <taxon>Pseudonocardiaceae</taxon>
        <taxon>Halosaccharopolyspora</taxon>
    </lineage>
</organism>
<keyword evidence="6 8" id="KW-1133">Transmembrane helix</keyword>
<feature type="transmembrane region" description="Helical" evidence="8">
    <location>
        <begin position="12"/>
        <end position="34"/>
    </location>
</feature>
<dbReference type="GO" id="GO:0015295">
    <property type="term" value="F:solute:proton symporter activity"/>
    <property type="evidence" value="ECO:0007669"/>
    <property type="project" value="TreeGrafter"/>
</dbReference>
<protein>
    <recommendedName>
        <fullName evidence="8">L-lactate permease</fullName>
    </recommendedName>
</protein>
<feature type="transmembrane region" description="Helical" evidence="8">
    <location>
        <begin position="65"/>
        <end position="90"/>
    </location>
</feature>
<accession>A0A839E2H1</accession>
<comment type="subcellular location">
    <subcellularLocation>
        <location evidence="1 8">Cell membrane</location>
        <topology evidence="1 8">Multi-pass membrane protein</topology>
    </subcellularLocation>
</comment>
<keyword evidence="7 8" id="KW-0472">Membrane</keyword>
<comment type="caution">
    <text evidence="9">The sequence shown here is derived from an EMBL/GenBank/DDBJ whole genome shotgun (WGS) entry which is preliminary data.</text>
</comment>
<feature type="transmembrane region" description="Helical" evidence="8">
    <location>
        <begin position="167"/>
        <end position="188"/>
    </location>
</feature>
<feature type="transmembrane region" description="Helical" evidence="8">
    <location>
        <begin position="118"/>
        <end position="147"/>
    </location>
</feature>
<evidence type="ECO:0000256" key="8">
    <source>
        <dbReference type="RuleBase" id="RU365092"/>
    </source>
</evidence>
<dbReference type="PANTHER" id="PTHR30003">
    <property type="entry name" value="L-LACTATE PERMEASE"/>
    <property type="match status" value="1"/>
</dbReference>
<dbReference type="Pfam" id="PF02652">
    <property type="entry name" value="Lactate_perm"/>
    <property type="match status" value="1"/>
</dbReference>
<keyword evidence="5 8" id="KW-0812">Transmembrane</keyword>
<evidence type="ECO:0000256" key="6">
    <source>
        <dbReference type="ARBA" id="ARBA00022989"/>
    </source>
</evidence>
<dbReference type="GO" id="GO:0015129">
    <property type="term" value="F:lactate transmembrane transporter activity"/>
    <property type="evidence" value="ECO:0007669"/>
    <property type="project" value="UniProtKB-UniRule"/>
</dbReference>
<evidence type="ECO:0000256" key="4">
    <source>
        <dbReference type="ARBA" id="ARBA00022475"/>
    </source>
</evidence>
<dbReference type="GO" id="GO:0005886">
    <property type="term" value="C:plasma membrane"/>
    <property type="evidence" value="ECO:0007669"/>
    <property type="project" value="UniProtKB-SubCell"/>
</dbReference>
<proteinExistence type="inferred from homology"/>
<evidence type="ECO:0000313" key="9">
    <source>
        <dbReference type="EMBL" id="MBA8825128.1"/>
    </source>
</evidence>
<feature type="transmembrane region" description="Helical" evidence="8">
    <location>
        <begin position="200"/>
        <end position="219"/>
    </location>
</feature>
<feature type="transmembrane region" description="Helical" evidence="8">
    <location>
        <begin position="251"/>
        <end position="269"/>
    </location>
</feature>
<dbReference type="InterPro" id="IPR003804">
    <property type="entry name" value="Lactate_perm"/>
</dbReference>
<keyword evidence="4 8" id="KW-1003">Cell membrane</keyword>
<gene>
    <name evidence="9" type="ORF">FHX42_002479</name>
</gene>
<evidence type="ECO:0000313" key="10">
    <source>
        <dbReference type="Proteomes" id="UP000569329"/>
    </source>
</evidence>
<comment type="similarity">
    <text evidence="2 8">Belongs to the lactate permease family.</text>
</comment>
<sequence>MYQQVLDPLLGSLGWSALASALPLVVLFALLGIVRMTAWKASLLALAVALLVAVVVYPMPAGQALLSATLGAAFGFFPILWIVINALWIYNMTVTTGDFDVLQRSFARVSRDRRIQAVIIAFCFGALLEALAGFGTPVAITTVMLLSLGFRPLTAAVVSLVANTAPVAYGALASPMVTLASVTGLPLSELGAMTGRQTPVLALIVPIVLVGIIDGMRGVRQTLPATLMCGTTFAVAQFVASNYISVPLTDIIAALLAAGTTVLLLRVWTPRGIDADDADDADSAAAAPGAMSAGDDRGAVLRAYAPYGIIIAVFVAAQIKPIAAALDSVTVAFDWPGLDIRGPGGQALSLVEFEFDWLASAGSLLLIAGLLSILAIGIRPRTALSRYLGTYVQLTWPIVTVMSVLAIAYVMNASGQTATLGNWLAATGGLFALLSPILGWLGVAVTGSDTSSNSLFGALQVTAANKAGLDPVLMAAANSSGGVLGKMVSPQNLAIAAGAVGMAGREGDIFRRVLPWSLLFLLLMCALVFLQSTPVLSWTVV</sequence>
<feature type="transmembrane region" description="Helical" evidence="8">
    <location>
        <begin position="513"/>
        <end position="532"/>
    </location>
</feature>
<evidence type="ECO:0000256" key="3">
    <source>
        <dbReference type="ARBA" id="ARBA00022448"/>
    </source>
</evidence>
<dbReference type="PANTHER" id="PTHR30003:SF0">
    <property type="entry name" value="GLYCOLATE PERMEASE GLCA-RELATED"/>
    <property type="match status" value="1"/>
</dbReference>
<feature type="transmembrane region" description="Helical" evidence="8">
    <location>
        <begin position="423"/>
        <end position="445"/>
    </location>
</feature>
<dbReference type="AlphaFoldDB" id="A0A839E2H1"/>
<evidence type="ECO:0000256" key="5">
    <source>
        <dbReference type="ARBA" id="ARBA00022692"/>
    </source>
</evidence>
<comment type="function">
    <text evidence="8">Uptake of L-lactate across the membrane. Can also transport D-lactate and glycolate.</text>
</comment>
<evidence type="ECO:0000256" key="2">
    <source>
        <dbReference type="ARBA" id="ARBA00010100"/>
    </source>
</evidence>
<dbReference type="NCBIfam" id="TIGR00795">
    <property type="entry name" value="lctP"/>
    <property type="match status" value="1"/>
</dbReference>
<reference evidence="9 10" key="1">
    <citation type="submission" date="2020-07" db="EMBL/GenBank/DDBJ databases">
        <title>Sequencing the genomes of 1000 actinobacteria strains.</title>
        <authorList>
            <person name="Klenk H.-P."/>
        </authorList>
    </citation>
    <scope>NUCLEOTIDE SEQUENCE [LARGE SCALE GENOMIC DNA]</scope>
    <source>
        <strain evidence="9 10">DSM 45975</strain>
    </source>
</reference>
<name>A0A839E2H1_9PSEU</name>
<evidence type="ECO:0000256" key="1">
    <source>
        <dbReference type="ARBA" id="ARBA00004651"/>
    </source>
</evidence>
<dbReference type="Proteomes" id="UP000569329">
    <property type="component" value="Unassembled WGS sequence"/>
</dbReference>